<dbReference type="InterPro" id="IPR000073">
    <property type="entry name" value="AB_hydrolase_1"/>
</dbReference>
<evidence type="ECO:0000256" key="2">
    <source>
        <dbReference type="ARBA" id="ARBA00023098"/>
    </source>
</evidence>
<name>A0AAN8F1Q3_TRICO</name>
<organism evidence="4 5">
    <name type="scientific">Trichostrongylus colubriformis</name>
    <name type="common">Black scour worm</name>
    <dbReference type="NCBI Taxonomy" id="6319"/>
    <lineage>
        <taxon>Eukaryota</taxon>
        <taxon>Metazoa</taxon>
        <taxon>Ecdysozoa</taxon>
        <taxon>Nematoda</taxon>
        <taxon>Chromadorea</taxon>
        <taxon>Rhabditida</taxon>
        <taxon>Rhabditina</taxon>
        <taxon>Rhabditomorpha</taxon>
        <taxon>Strongyloidea</taxon>
        <taxon>Trichostrongylidae</taxon>
        <taxon>Trichostrongylus</taxon>
    </lineage>
</organism>
<dbReference type="EMBL" id="WIXE01017560">
    <property type="protein sequence ID" value="KAK5971625.1"/>
    <property type="molecule type" value="Genomic_DNA"/>
</dbReference>
<dbReference type="PANTHER" id="PTHR11005">
    <property type="entry name" value="LYSOSOMAL ACID LIPASE-RELATED"/>
    <property type="match status" value="1"/>
</dbReference>
<dbReference type="InterPro" id="IPR029058">
    <property type="entry name" value="AB_hydrolase_fold"/>
</dbReference>
<keyword evidence="5" id="KW-1185">Reference proteome</keyword>
<keyword evidence="1" id="KW-0442">Lipid degradation</keyword>
<dbReference type="GO" id="GO:0016042">
    <property type="term" value="P:lipid catabolic process"/>
    <property type="evidence" value="ECO:0007669"/>
    <property type="project" value="UniProtKB-KW"/>
</dbReference>
<dbReference type="SUPFAM" id="SSF53474">
    <property type="entry name" value="alpha/beta-Hydrolases"/>
    <property type="match status" value="1"/>
</dbReference>
<feature type="non-terminal residue" evidence="4">
    <location>
        <position position="1"/>
    </location>
</feature>
<evidence type="ECO:0000256" key="1">
    <source>
        <dbReference type="ARBA" id="ARBA00022963"/>
    </source>
</evidence>
<evidence type="ECO:0000313" key="4">
    <source>
        <dbReference type="EMBL" id="KAK5971625.1"/>
    </source>
</evidence>
<keyword evidence="2" id="KW-0443">Lipid metabolism</keyword>
<sequence>TPKSFGNSGTHLTICLLLGPFLGDVSFGMVVIPRFHHHSRAINACLEDFFETVIYAPLSWEEMAEHDLPAMIDYVLNATEQTSLYYVGHSQGTLTMLAKLSKDDEFAKKIRKFFCLAPVSRMSHVKGLFYYLGQIYEQFKSRIGIYLAHNPAGTSSRNMLHYAQMVRTGRMAPFDRGPESSMKRYGQAFPVEYDMSNVHSHTYLFYSDYDWLASAADVEQFLIPALPKTSVKFARFVRCNCYINSCSEF</sequence>
<dbReference type="Gene3D" id="3.40.50.1820">
    <property type="entry name" value="alpha/beta hydrolase"/>
    <property type="match status" value="2"/>
</dbReference>
<feature type="domain" description="AB hydrolase-1" evidence="3">
    <location>
        <begin position="33"/>
        <end position="164"/>
    </location>
</feature>
<dbReference type="AlphaFoldDB" id="A0AAN8F1Q3"/>
<evidence type="ECO:0000259" key="3">
    <source>
        <dbReference type="Pfam" id="PF00561"/>
    </source>
</evidence>
<accession>A0AAN8F1Q3</accession>
<reference evidence="4 5" key="1">
    <citation type="submission" date="2019-10" db="EMBL/GenBank/DDBJ databases">
        <title>Assembly and Annotation for the nematode Trichostrongylus colubriformis.</title>
        <authorList>
            <person name="Martin J."/>
        </authorList>
    </citation>
    <scope>NUCLEOTIDE SEQUENCE [LARGE SCALE GENOMIC DNA]</scope>
    <source>
        <strain evidence="4">G859</strain>
        <tissue evidence="4">Whole worm</tissue>
    </source>
</reference>
<protein>
    <recommendedName>
        <fullName evidence="3">AB hydrolase-1 domain-containing protein</fullName>
    </recommendedName>
</protein>
<proteinExistence type="predicted"/>
<evidence type="ECO:0000313" key="5">
    <source>
        <dbReference type="Proteomes" id="UP001331761"/>
    </source>
</evidence>
<comment type="caution">
    <text evidence="4">The sequence shown here is derived from an EMBL/GenBank/DDBJ whole genome shotgun (WGS) entry which is preliminary data.</text>
</comment>
<gene>
    <name evidence="4" type="ORF">GCK32_017038</name>
</gene>
<dbReference type="Pfam" id="PF00561">
    <property type="entry name" value="Abhydrolase_1"/>
    <property type="match status" value="1"/>
</dbReference>
<dbReference type="Proteomes" id="UP001331761">
    <property type="component" value="Unassembled WGS sequence"/>
</dbReference>